<dbReference type="InterPro" id="IPR003043">
    <property type="entry name" value="Uropor_MeTrfase_CS"/>
</dbReference>
<comment type="pathway">
    <text evidence="9">Cofactor biosynthesis; adenosylcobalamin biosynthesis; precorrin-2 from uroporphyrinogen III: step 1/1.</text>
</comment>
<dbReference type="InterPro" id="IPR050161">
    <property type="entry name" value="Siro_Cobalamin_biosynth"/>
</dbReference>
<dbReference type="FunFam" id="3.40.1010.10:FF:000001">
    <property type="entry name" value="Siroheme synthase"/>
    <property type="match status" value="1"/>
</dbReference>
<dbReference type="Gene3D" id="3.40.50.10090">
    <property type="match status" value="2"/>
</dbReference>
<gene>
    <name evidence="13" type="ORF">PLANPX_3694</name>
</gene>
<keyword evidence="3" id="KW-0169">Cobalamin biosynthesis</keyword>
<proteinExistence type="inferred from homology"/>
<dbReference type="PANTHER" id="PTHR45790:SF3">
    <property type="entry name" value="S-ADENOSYL-L-METHIONINE-DEPENDENT UROPORPHYRINOGEN III METHYLTRANSFERASE, CHLOROPLASTIC"/>
    <property type="match status" value="1"/>
</dbReference>
<keyword evidence="7" id="KW-0627">Porphyrin biosynthesis</keyword>
<dbReference type="InterPro" id="IPR000878">
    <property type="entry name" value="4pyrrol_Mease"/>
</dbReference>
<dbReference type="InterPro" id="IPR006366">
    <property type="entry name" value="CobA/CysG_C"/>
</dbReference>
<dbReference type="Pfam" id="PF02602">
    <property type="entry name" value="HEM4"/>
    <property type="match status" value="1"/>
</dbReference>
<dbReference type="InterPro" id="IPR014777">
    <property type="entry name" value="4pyrrole_Mease_sub1"/>
</dbReference>
<keyword evidence="5 10" id="KW-0808">Transferase</keyword>
<dbReference type="RefSeq" id="WP_152099726.1">
    <property type="nucleotide sequence ID" value="NZ_AP021861.1"/>
</dbReference>
<keyword evidence="4 10" id="KW-0489">Methyltransferase</keyword>
<evidence type="ECO:0000256" key="3">
    <source>
        <dbReference type="ARBA" id="ARBA00022573"/>
    </source>
</evidence>
<evidence type="ECO:0000256" key="8">
    <source>
        <dbReference type="ARBA" id="ARBA00025705"/>
    </source>
</evidence>
<dbReference type="KEGG" id="lpav:PLANPX_3694"/>
<dbReference type="FunFam" id="3.30.950.10:FF:000001">
    <property type="entry name" value="Siroheme synthase"/>
    <property type="match status" value="1"/>
</dbReference>
<dbReference type="Gene3D" id="3.40.1010.10">
    <property type="entry name" value="Cobalt-precorrin-4 Transmethylase, Domain 1"/>
    <property type="match status" value="1"/>
</dbReference>
<keyword evidence="13" id="KW-0456">Lyase</keyword>
<protein>
    <recommendedName>
        <fullName evidence="2">uroporphyrinogen-III C-methyltransferase</fullName>
        <ecNumber evidence="2">2.1.1.107</ecNumber>
    </recommendedName>
</protein>
<evidence type="ECO:0000256" key="1">
    <source>
        <dbReference type="ARBA" id="ARBA00005879"/>
    </source>
</evidence>
<evidence type="ECO:0000256" key="10">
    <source>
        <dbReference type="RuleBase" id="RU003960"/>
    </source>
</evidence>
<dbReference type="SUPFAM" id="SSF53790">
    <property type="entry name" value="Tetrapyrrole methylase"/>
    <property type="match status" value="1"/>
</dbReference>
<dbReference type="PROSITE" id="PS00840">
    <property type="entry name" value="SUMT_2"/>
    <property type="match status" value="1"/>
</dbReference>
<dbReference type="EMBL" id="AP021861">
    <property type="protein sequence ID" value="BBO34082.1"/>
    <property type="molecule type" value="Genomic_DNA"/>
</dbReference>
<evidence type="ECO:0000256" key="7">
    <source>
        <dbReference type="ARBA" id="ARBA00023244"/>
    </source>
</evidence>
<dbReference type="GO" id="GO:0032259">
    <property type="term" value="P:methylation"/>
    <property type="evidence" value="ECO:0007669"/>
    <property type="project" value="UniProtKB-KW"/>
</dbReference>
<dbReference type="InterPro" id="IPR003754">
    <property type="entry name" value="4pyrrol_synth_uPrphyn_synth"/>
</dbReference>
<evidence type="ECO:0000256" key="6">
    <source>
        <dbReference type="ARBA" id="ARBA00022691"/>
    </source>
</evidence>
<name>A0A5K7XDK2_9BACT</name>
<evidence type="ECO:0000256" key="4">
    <source>
        <dbReference type="ARBA" id="ARBA00022603"/>
    </source>
</evidence>
<evidence type="ECO:0000256" key="9">
    <source>
        <dbReference type="ARBA" id="ARBA00060548"/>
    </source>
</evidence>
<dbReference type="Gene3D" id="3.30.950.10">
    <property type="entry name" value="Methyltransferase, Cobalt-precorrin-4 Transmethylase, Domain 2"/>
    <property type="match status" value="1"/>
</dbReference>
<dbReference type="InterPro" id="IPR035996">
    <property type="entry name" value="4pyrrol_Methylase_sf"/>
</dbReference>
<evidence type="ECO:0000259" key="11">
    <source>
        <dbReference type="Pfam" id="PF00590"/>
    </source>
</evidence>
<dbReference type="Proteomes" id="UP000326837">
    <property type="component" value="Chromosome"/>
</dbReference>
<dbReference type="AlphaFoldDB" id="A0A5K7XDK2"/>
<sequence length="500" mass="52813">MAKSTGKAYLIGAGPGDPGLLTLRGRQRLGEAEVVLYDYLVNPRILQYARPDAELCCLGRHGHGRLVTQDEIHEQMIAAARAGKIVARLKGGDPAIFGRTAEELAALDAAGVPYEVIPGISSAQAASSYTGIPLTHRDSASCVALVTGQQSRDREDSFDMAGLARFPGTLVFYMGVTSAPQWSAELIAHGKPRDTPVAIVRRASWPQQQALTTTLGELATVLAPGKVRPPAIVIVGEAVAARSASDWFAARPLVGRSILVTRPAGQSEGLVEALTELGAAVYYQPAIEIGPPADWLAADAAIRELASFEWLVFSSSNGVRYFLDRLATHKLDLRALGGCKIAAIGPGTAEALREYHLHADLLPEEYRAESLAEALAPAAKGANILLLRASRGREVLAETLTAAGATVRQAVVYQSRDVTTPDPEIADALREGRIEWTTVTSSAIARSLIAMFGADLKQTKLVAISPLTAGVLTDAGYEVSAIADPYTTAGVVDAILAAEQ</sequence>
<dbReference type="SUPFAM" id="SSF69618">
    <property type="entry name" value="HemD-like"/>
    <property type="match status" value="1"/>
</dbReference>
<dbReference type="PANTHER" id="PTHR45790">
    <property type="entry name" value="SIROHEME SYNTHASE-RELATED"/>
    <property type="match status" value="1"/>
</dbReference>
<dbReference type="GO" id="GO:0009236">
    <property type="term" value="P:cobalamin biosynthetic process"/>
    <property type="evidence" value="ECO:0007669"/>
    <property type="project" value="UniProtKB-KW"/>
</dbReference>
<dbReference type="GO" id="GO:0004851">
    <property type="term" value="F:uroporphyrin-III C-methyltransferase activity"/>
    <property type="evidence" value="ECO:0007669"/>
    <property type="project" value="UniProtKB-EC"/>
</dbReference>
<evidence type="ECO:0000259" key="12">
    <source>
        <dbReference type="Pfam" id="PF02602"/>
    </source>
</evidence>
<dbReference type="NCBIfam" id="TIGR01469">
    <property type="entry name" value="cobA_cysG_Cterm"/>
    <property type="match status" value="1"/>
</dbReference>
<dbReference type="InterPro" id="IPR036108">
    <property type="entry name" value="4pyrrol_syn_uPrphyn_synt_sf"/>
</dbReference>
<comment type="similarity">
    <text evidence="1 10">Belongs to the precorrin methyltransferase family.</text>
</comment>
<organism evidence="13 14">
    <name type="scientific">Lacipirellula parvula</name>
    <dbReference type="NCBI Taxonomy" id="2650471"/>
    <lineage>
        <taxon>Bacteria</taxon>
        <taxon>Pseudomonadati</taxon>
        <taxon>Planctomycetota</taxon>
        <taxon>Planctomycetia</taxon>
        <taxon>Pirellulales</taxon>
        <taxon>Lacipirellulaceae</taxon>
        <taxon>Lacipirellula</taxon>
    </lineage>
</organism>
<comment type="pathway">
    <text evidence="8">Porphyrin-containing compound metabolism; siroheme biosynthesis; precorrin-2 from uroporphyrinogen III: step 1/1.</text>
</comment>
<dbReference type="GO" id="GO:0004852">
    <property type="term" value="F:uroporphyrinogen-III synthase activity"/>
    <property type="evidence" value="ECO:0007669"/>
    <property type="project" value="InterPro"/>
</dbReference>
<feature type="domain" description="Tetrapyrrole biosynthesis uroporphyrinogen III synthase" evidence="12">
    <location>
        <begin position="270"/>
        <end position="492"/>
    </location>
</feature>
<dbReference type="PROSITE" id="PS00839">
    <property type="entry name" value="SUMT_1"/>
    <property type="match status" value="1"/>
</dbReference>
<keyword evidence="6" id="KW-0949">S-adenosyl-L-methionine</keyword>
<evidence type="ECO:0000313" key="13">
    <source>
        <dbReference type="EMBL" id="BBO34082.1"/>
    </source>
</evidence>
<dbReference type="NCBIfam" id="NF004790">
    <property type="entry name" value="PRK06136.1"/>
    <property type="match status" value="1"/>
</dbReference>
<accession>A0A5K7XDK2</accession>
<dbReference type="InterPro" id="IPR014776">
    <property type="entry name" value="4pyrrole_Mease_sub2"/>
</dbReference>
<dbReference type="CDD" id="cd11642">
    <property type="entry name" value="SUMT"/>
    <property type="match status" value="1"/>
</dbReference>
<dbReference type="EC" id="2.1.1.107" evidence="2"/>
<dbReference type="CDD" id="cd06578">
    <property type="entry name" value="HemD"/>
    <property type="match status" value="1"/>
</dbReference>
<evidence type="ECO:0000256" key="2">
    <source>
        <dbReference type="ARBA" id="ARBA00012162"/>
    </source>
</evidence>
<feature type="domain" description="Tetrapyrrole methylase" evidence="11">
    <location>
        <begin position="9"/>
        <end position="219"/>
    </location>
</feature>
<reference evidence="14" key="1">
    <citation type="submission" date="2019-10" db="EMBL/GenBank/DDBJ databases">
        <title>Lacipirellula parvula gen. nov., sp. nov., representing a lineage of planctomycetes widespread in freshwater anoxic habitats, and description of the family Lacipirellulaceae.</title>
        <authorList>
            <person name="Dedysh S.N."/>
            <person name="Kulichevskaya I.S."/>
            <person name="Beletsky A.V."/>
            <person name="Rakitin A.L."/>
            <person name="Mardanov A.V."/>
            <person name="Ivanova A.A."/>
            <person name="Saltykova V.X."/>
            <person name="Rijpstra W.I.C."/>
            <person name="Sinninghe Damste J.S."/>
            <person name="Ravin N.V."/>
        </authorList>
    </citation>
    <scope>NUCLEOTIDE SEQUENCE [LARGE SCALE GENOMIC DNA]</scope>
    <source>
        <strain evidence="14">PX69</strain>
    </source>
</reference>
<evidence type="ECO:0000256" key="5">
    <source>
        <dbReference type="ARBA" id="ARBA00022679"/>
    </source>
</evidence>
<dbReference type="Pfam" id="PF00590">
    <property type="entry name" value="TP_methylase"/>
    <property type="match status" value="1"/>
</dbReference>
<keyword evidence="14" id="KW-1185">Reference proteome</keyword>
<evidence type="ECO:0000313" key="14">
    <source>
        <dbReference type="Proteomes" id="UP000326837"/>
    </source>
</evidence>
<dbReference type="GO" id="GO:0019354">
    <property type="term" value="P:siroheme biosynthetic process"/>
    <property type="evidence" value="ECO:0007669"/>
    <property type="project" value="InterPro"/>
</dbReference>